<reference evidence="1" key="1">
    <citation type="journal article" date="2022" name="bioRxiv">
        <title>Sequencing and chromosome-scale assembly of the giantPleurodeles waltlgenome.</title>
        <authorList>
            <person name="Brown T."/>
            <person name="Elewa A."/>
            <person name="Iarovenko S."/>
            <person name="Subramanian E."/>
            <person name="Araus A.J."/>
            <person name="Petzold A."/>
            <person name="Susuki M."/>
            <person name="Suzuki K.-i.T."/>
            <person name="Hayashi T."/>
            <person name="Toyoda A."/>
            <person name="Oliveira C."/>
            <person name="Osipova E."/>
            <person name="Leigh N.D."/>
            <person name="Simon A."/>
            <person name="Yun M.H."/>
        </authorList>
    </citation>
    <scope>NUCLEOTIDE SEQUENCE</scope>
    <source>
        <strain evidence="1">20211129_DDA</strain>
        <tissue evidence="1">Liver</tissue>
    </source>
</reference>
<accession>A0AAV7PAL3</accession>
<proteinExistence type="predicted"/>
<dbReference type="EMBL" id="JANPWB010000011">
    <property type="protein sequence ID" value="KAJ1123889.1"/>
    <property type="molecule type" value="Genomic_DNA"/>
</dbReference>
<evidence type="ECO:0000313" key="1">
    <source>
        <dbReference type="EMBL" id="KAJ1123889.1"/>
    </source>
</evidence>
<gene>
    <name evidence="1" type="ORF">NDU88_002356</name>
</gene>
<organism evidence="1 2">
    <name type="scientific">Pleurodeles waltl</name>
    <name type="common">Iberian ribbed newt</name>
    <dbReference type="NCBI Taxonomy" id="8319"/>
    <lineage>
        <taxon>Eukaryota</taxon>
        <taxon>Metazoa</taxon>
        <taxon>Chordata</taxon>
        <taxon>Craniata</taxon>
        <taxon>Vertebrata</taxon>
        <taxon>Euteleostomi</taxon>
        <taxon>Amphibia</taxon>
        <taxon>Batrachia</taxon>
        <taxon>Caudata</taxon>
        <taxon>Salamandroidea</taxon>
        <taxon>Salamandridae</taxon>
        <taxon>Pleurodelinae</taxon>
        <taxon>Pleurodeles</taxon>
    </lineage>
</organism>
<dbReference type="Proteomes" id="UP001066276">
    <property type="component" value="Chromosome 7"/>
</dbReference>
<name>A0AAV7PAL3_PLEWA</name>
<comment type="caution">
    <text evidence="1">The sequence shown here is derived from an EMBL/GenBank/DDBJ whole genome shotgun (WGS) entry which is preliminary data.</text>
</comment>
<sequence>MRHREGQEVALMQTYGDIIGECNDANGPGSAVRISPHARLTTSEIAPRYPWFEILSSGIKRKKMGRNNKLPSEEDVAWVGLPNSGHDWASQMVELLAGLWRKVAIDFMGLFVTLLANESYAIVLIDYVSK</sequence>
<keyword evidence="2" id="KW-1185">Reference proteome</keyword>
<protein>
    <submittedName>
        <fullName evidence="1">Uncharacterized protein</fullName>
    </submittedName>
</protein>
<dbReference type="AlphaFoldDB" id="A0AAV7PAL3"/>
<evidence type="ECO:0000313" key="2">
    <source>
        <dbReference type="Proteomes" id="UP001066276"/>
    </source>
</evidence>